<accession>M4SZR2</accession>
<keyword evidence="5" id="KW-0325">Glycoprotein</keyword>
<feature type="domain" description="Trypanosome variant surface glycoprotein A-type N-terminal" evidence="9">
    <location>
        <begin position="29"/>
        <end position="380"/>
    </location>
</feature>
<dbReference type="VEuPathDB" id="TriTrypDB:Tb427_000607000"/>
<evidence type="ECO:0000313" key="10">
    <source>
        <dbReference type="EMBL" id="AGH60197.1"/>
    </source>
</evidence>
<keyword evidence="6" id="KW-0449">Lipoprotein</keyword>
<evidence type="ECO:0000256" key="1">
    <source>
        <dbReference type="ARBA" id="ARBA00004609"/>
    </source>
</evidence>
<keyword evidence="8" id="KW-0732">Signal</keyword>
<dbReference type="Gene3D" id="1.10.470.10">
    <property type="entry name" value="Variant Surface Glycoprotein, subunit A, domain 2"/>
    <property type="match status" value="1"/>
</dbReference>
<dbReference type="EMBL" id="KC612766">
    <property type="protein sequence ID" value="AGH60197.1"/>
    <property type="molecule type" value="Genomic_DNA"/>
</dbReference>
<organism evidence="10">
    <name type="scientific">Trypanosoma brucei</name>
    <dbReference type="NCBI Taxonomy" id="5691"/>
    <lineage>
        <taxon>Eukaryota</taxon>
        <taxon>Discoba</taxon>
        <taxon>Euglenozoa</taxon>
        <taxon>Kinetoplastea</taxon>
        <taxon>Metakinetoplastina</taxon>
        <taxon>Trypanosomatida</taxon>
        <taxon>Trypanosomatidae</taxon>
        <taxon>Trypanosoma</taxon>
    </lineage>
</organism>
<evidence type="ECO:0000256" key="2">
    <source>
        <dbReference type="ARBA" id="ARBA00022475"/>
    </source>
</evidence>
<keyword evidence="3" id="KW-0336">GPI-anchor</keyword>
<feature type="compositionally biased region" description="Basic and acidic residues" evidence="7">
    <location>
        <begin position="406"/>
        <end position="441"/>
    </location>
</feature>
<evidence type="ECO:0000256" key="4">
    <source>
        <dbReference type="ARBA" id="ARBA00023136"/>
    </source>
</evidence>
<evidence type="ECO:0000256" key="5">
    <source>
        <dbReference type="ARBA" id="ARBA00023180"/>
    </source>
</evidence>
<dbReference type="GO" id="GO:0005886">
    <property type="term" value="C:plasma membrane"/>
    <property type="evidence" value="ECO:0007669"/>
    <property type="project" value="UniProtKB-SubCell"/>
</dbReference>
<reference evidence="10" key="1">
    <citation type="submission" date="2013-02" db="EMBL/GenBank/DDBJ databases">
        <authorList>
            <person name="Cross G.A.M."/>
            <person name="Kim H.-S."/>
            <person name="Wickstead B."/>
        </authorList>
    </citation>
    <scope>NUCLEOTIDE SEQUENCE</scope>
    <source>
        <strain evidence="10">Lister 427</strain>
    </source>
</reference>
<feature type="region of interest" description="Disordered" evidence="7">
    <location>
        <begin position="387"/>
        <end position="441"/>
    </location>
</feature>
<evidence type="ECO:0000256" key="3">
    <source>
        <dbReference type="ARBA" id="ARBA00022622"/>
    </source>
</evidence>
<dbReference type="InterPro" id="IPR001812">
    <property type="entry name" value="Trypano_VSG_A_N_dom"/>
</dbReference>
<evidence type="ECO:0000256" key="8">
    <source>
        <dbReference type="SAM" id="SignalP"/>
    </source>
</evidence>
<dbReference type="Gene3D" id="3.90.150.10">
    <property type="entry name" value="Variant Surface Glycoprotein, subunit A domain 1"/>
    <property type="match status" value="1"/>
</dbReference>
<evidence type="ECO:0000256" key="7">
    <source>
        <dbReference type="SAM" id="MobiDB-lite"/>
    </source>
</evidence>
<reference evidence="10" key="2">
    <citation type="journal article" date="2014" name="Mol. Biochem. Parasitol.">
        <title>Capturing the variant surface glycoprotein repertoire (the VSGnome) of Trypanosoma brucei Lister 427.</title>
        <authorList>
            <person name="Cross G.A."/>
            <person name="Kim H.S."/>
            <person name="Wickstead B."/>
        </authorList>
    </citation>
    <scope>NUCLEOTIDE SEQUENCE</scope>
    <source>
        <strain evidence="10">Lister 427</strain>
    </source>
</reference>
<dbReference type="GO" id="GO:0042783">
    <property type="term" value="P:symbiont-mediated evasion of host immune response"/>
    <property type="evidence" value="ECO:0007669"/>
    <property type="project" value="InterPro"/>
</dbReference>
<dbReference type="SUPFAM" id="SSF58087">
    <property type="entry name" value="Variant surface glycoprotein (N-terminal domain)"/>
    <property type="match status" value="1"/>
</dbReference>
<name>M4SZR2_9TRYP</name>
<dbReference type="GO" id="GO:0098552">
    <property type="term" value="C:side of membrane"/>
    <property type="evidence" value="ECO:0007669"/>
    <property type="project" value="UniProtKB-KW"/>
</dbReference>
<dbReference type="Pfam" id="PF00913">
    <property type="entry name" value="Trypan_glycop"/>
    <property type="match status" value="1"/>
</dbReference>
<keyword evidence="4" id="KW-0472">Membrane</keyword>
<feature type="non-terminal residue" evidence="10">
    <location>
        <position position="441"/>
    </location>
</feature>
<feature type="chain" id="PRO_5004057825" evidence="8">
    <location>
        <begin position="18"/>
        <end position="441"/>
    </location>
</feature>
<evidence type="ECO:0000256" key="6">
    <source>
        <dbReference type="ARBA" id="ARBA00023288"/>
    </source>
</evidence>
<dbReference type="AlphaFoldDB" id="M4SZR2"/>
<feature type="signal peptide" evidence="8">
    <location>
        <begin position="1"/>
        <end position="17"/>
    </location>
</feature>
<keyword evidence="2" id="KW-1003">Cell membrane</keyword>
<sequence>MLLRAVFLMAVTAGVWSADLHSYDKEVTTPCDSSHYLDNMAAMASSELKNAAESVQTALTQAGQMAILAAKLDGPERAAAQIAAAQAISQGAEAIDTALKQWDNIIGGIAATSKLAASSALVNELKETKTNDLNSLNPNGAQHEWAALAITARLKTDANKLCHDSHGRIVQTASPARHERKKISITTHVLLAKPAATDGNGENLLCLLGSARTTAGQTCLQQSTNTGYKGGSLLATKQLQLTRKEGNTKEYEIPEQASTIPSTGVITDLTAKISQMEDSVSKLKQAIHYTNHGAITDEATKNAIARYLKGETADYSNHKNDVDNFTTNHFGEGGKNIKDQLGPKVEQMKPTKAATGGTGETKITELKDTDELKKAQLYYTVAALVKEEEEKKKKSSTNPSCPTKAENSEETKKTADECKKHTTSEDCKKEKGCDFDEKSRG</sequence>
<proteinExistence type="predicted"/>
<protein>
    <submittedName>
        <fullName evidence="10">Variant surface glycoprotein 1263</fullName>
    </submittedName>
</protein>
<evidence type="ECO:0000259" key="9">
    <source>
        <dbReference type="Pfam" id="PF00913"/>
    </source>
</evidence>
<comment type="subcellular location">
    <subcellularLocation>
        <location evidence="1">Cell membrane</location>
        <topology evidence="1">Lipid-anchor</topology>
        <topology evidence="1">GPI-anchor</topology>
    </subcellularLocation>
</comment>